<organism evidence="2">
    <name type="scientific">bioreactor metagenome</name>
    <dbReference type="NCBI Taxonomy" id="1076179"/>
    <lineage>
        <taxon>unclassified sequences</taxon>
        <taxon>metagenomes</taxon>
        <taxon>ecological metagenomes</taxon>
    </lineage>
</organism>
<comment type="caution">
    <text evidence="2">The sequence shown here is derived from an EMBL/GenBank/DDBJ whole genome shotgun (WGS) entry which is preliminary data.</text>
</comment>
<reference evidence="2" key="1">
    <citation type="submission" date="2019-08" db="EMBL/GenBank/DDBJ databases">
        <authorList>
            <person name="Kucharzyk K."/>
            <person name="Murdoch R.W."/>
            <person name="Higgins S."/>
            <person name="Loffler F."/>
        </authorList>
    </citation>
    <scope>NUCLEOTIDE SEQUENCE</scope>
</reference>
<dbReference type="EMBL" id="VSSQ01087085">
    <property type="protein sequence ID" value="MPN34181.1"/>
    <property type="molecule type" value="Genomic_DNA"/>
</dbReference>
<name>A0A645H564_9ZZZZ</name>
<dbReference type="AlphaFoldDB" id="A0A645H564"/>
<evidence type="ECO:0000313" key="2">
    <source>
        <dbReference type="EMBL" id="MPN34181.1"/>
    </source>
</evidence>
<protein>
    <submittedName>
        <fullName evidence="2">Uncharacterized protein</fullName>
    </submittedName>
</protein>
<proteinExistence type="predicted"/>
<sequence length="162" mass="17277">MMPSRPSEPRIISRTLGPDEVDGSARRDSTSPWRTARRPLTMSAMSPYLSDCMPVDRVAIQPPSVEWVNESGKCPIVQPRRPSCSSICGPSAPAWIRASPDSSSISSTLVIRPRSTETTVRRSAGIGSRAPTMFEPPPNGISTASASTQVSTICCTWASSAG</sequence>
<accession>A0A645H564</accession>
<feature type="region of interest" description="Disordered" evidence="1">
    <location>
        <begin position="1"/>
        <end position="38"/>
    </location>
</feature>
<gene>
    <name evidence="2" type="ORF">SDC9_181674</name>
</gene>
<evidence type="ECO:0000256" key="1">
    <source>
        <dbReference type="SAM" id="MobiDB-lite"/>
    </source>
</evidence>